<dbReference type="EMBL" id="WIPF01000137">
    <property type="protein sequence ID" value="KAF3205120.1"/>
    <property type="molecule type" value="Genomic_DNA"/>
</dbReference>
<dbReference type="GO" id="GO:0006629">
    <property type="term" value="P:lipid metabolic process"/>
    <property type="evidence" value="ECO:0007669"/>
    <property type="project" value="InterPro"/>
</dbReference>
<dbReference type="CDD" id="cd08570">
    <property type="entry name" value="GDPD_YPL206cp_fungi"/>
    <property type="match status" value="1"/>
</dbReference>
<dbReference type="AlphaFoldDB" id="A0A7C8UHJ7"/>
<keyword evidence="7" id="KW-0539">Nucleus</keyword>
<sequence>MTYEKVMNESDMLAALDSIQSPLVPGDSALSNVQCIAHRGSRFHWPENTMMAFKGAIKAGADALETDIHLSKDGVAVLSHDASLKRCYGIQGNVIDYDWEFLKTLRTVKEPHVPMPRLSELVQFLDQPENKHIWLMLDIKTDNIAEDVILAIAEAISSVDGSAEYWHGRIQLGCWNIQFVPLCQKHLSGFPITFIGYSLALATEFLDVPDTNFNLLFPSVVGPFGSDFIRKAQSRGREVYVWTLNDTTLMKWAISMGVDGIVTDETKKLMNIPHSVTEDIQDGMIDPEIFKQVQTDIDEDIKVRDEIRGLLKSLDKHDRSIQSVLSRVHAVPASSLAALLSSAQPFFEQQRDTLKGLDAIASKYPYYKYNSIWTRELQAASYGIVLAGWLGAFTPENEERKEGRLMTIKEVGEKLGVSVNVRETDVFHLSLEEYLHSLINLIEELTRLAVNSVTLGDYQRPMLISKFVKDLHAGFQLLNLKNDALRRRSDSIKYNVKKIEDVVYDLALRKLINQTDSQVPPSQ</sequence>
<evidence type="ECO:0000313" key="9">
    <source>
        <dbReference type="EMBL" id="KAF3200409.1"/>
    </source>
</evidence>
<dbReference type="Pfam" id="PF03009">
    <property type="entry name" value="GDPD"/>
    <property type="match status" value="1"/>
</dbReference>
<dbReference type="InterPro" id="IPR016069">
    <property type="entry name" value="Translin_C"/>
</dbReference>
<comment type="similarity">
    <text evidence="3">Belongs to the translin family.</text>
</comment>
<dbReference type="InterPro" id="IPR017946">
    <property type="entry name" value="PLC-like_Pdiesterase_TIM-brl"/>
</dbReference>
<evidence type="ECO:0000256" key="2">
    <source>
        <dbReference type="ARBA" id="ARBA00004496"/>
    </source>
</evidence>
<keyword evidence="5" id="KW-0694">RNA-binding</keyword>
<dbReference type="EMBL" id="WIWS01000170">
    <property type="protein sequence ID" value="KAF3200409.1"/>
    <property type="molecule type" value="Genomic_DNA"/>
</dbReference>
<organism evidence="9 11">
    <name type="scientific">Orbilia oligospora</name>
    <name type="common">Nematode-trapping fungus</name>
    <name type="synonym">Arthrobotrys oligospora</name>
    <dbReference type="NCBI Taxonomy" id="2813651"/>
    <lineage>
        <taxon>Eukaryota</taxon>
        <taxon>Fungi</taxon>
        <taxon>Dikarya</taxon>
        <taxon>Ascomycota</taxon>
        <taxon>Pezizomycotina</taxon>
        <taxon>Orbiliomycetes</taxon>
        <taxon>Orbiliales</taxon>
        <taxon>Orbiliaceae</taxon>
        <taxon>Orbilia</taxon>
    </lineage>
</organism>
<comment type="caution">
    <text evidence="9">The sequence shown here is derived from an EMBL/GenBank/DDBJ whole genome shotgun (WGS) entry which is preliminary data.</text>
</comment>
<dbReference type="GO" id="GO:0043565">
    <property type="term" value="F:sequence-specific DNA binding"/>
    <property type="evidence" value="ECO:0007669"/>
    <property type="project" value="InterPro"/>
</dbReference>
<dbReference type="InterPro" id="IPR036081">
    <property type="entry name" value="Translin_sf"/>
</dbReference>
<dbReference type="InterPro" id="IPR033956">
    <property type="entry name" value="Translin"/>
</dbReference>
<evidence type="ECO:0000256" key="5">
    <source>
        <dbReference type="ARBA" id="ARBA00022884"/>
    </source>
</evidence>
<evidence type="ECO:0000313" key="12">
    <source>
        <dbReference type="Proteomes" id="UP000483672"/>
    </source>
</evidence>
<dbReference type="Proteomes" id="UP000472727">
    <property type="component" value="Unassembled WGS sequence"/>
</dbReference>
<accession>A0A7C8UHJ7</accession>
<evidence type="ECO:0000313" key="10">
    <source>
        <dbReference type="EMBL" id="KAF3205120.1"/>
    </source>
</evidence>
<dbReference type="InterPro" id="IPR030395">
    <property type="entry name" value="GP_PDE_dom"/>
</dbReference>
<evidence type="ECO:0000256" key="3">
    <source>
        <dbReference type="ARBA" id="ARBA00005902"/>
    </source>
</evidence>
<evidence type="ECO:0000313" key="11">
    <source>
        <dbReference type="Proteomes" id="UP000472727"/>
    </source>
</evidence>
<dbReference type="Pfam" id="PF01997">
    <property type="entry name" value="Translin"/>
    <property type="match status" value="1"/>
</dbReference>
<keyword evidence="6" id="KW-0238">DNA-binding</keyword>
<evidence type="ECO:0000256" key="1">
    <source>
        <dbReference type="ARBA" id="ARBA00004123"/>
    </source>
</evidence>
<dbReference type="GO" id="GO:0003697">
    <property type="term" value="F:single-stranded DNA binding"/>
    <property type="evidence" value="ECO:0007669"/>
    <property type="project" value="InterPro"/>
</dbReference>
<dbReference type="FunFam" id="1.20.58.200:FF:000002">
    <property type="entry name" value="Putative translin"/>
    <property type="match status" value="1"/>
</dbReference>
<dbReference type="CDD" id="cd14819">
    <property type="entry name" value="Translin"/>
    <property type="match status" value="1"/>
</dbReference>
<evidence type="ECO:0000256" key="7">
    <source>
        <dbReference type="ARBA" id="ARBA00023242"/>
    </source>
</evidence>
<proteinExistence type="inferred from homology"/>
<gene>
    <name evidence="9" type="ORF">TWF106_003353</name>
    <name evidence="10" type="ORF">TWF191_001945</name>
</gene>
<dbReference type="GO" id="GO:0005634">
    <property type="term" value="C:nucleus"/>
    <property type="evidence" value="ECO:0007669"/>
    <property type="project" value="UniProtKB-SubCell"/>
</dbReference>
<dbReference type="GO" id="GO:0005737">
    <property type="term" value="C:cytoplasm"/>
    <property type="evidence" value="ECO:0007669"/>
    <property type="project" value="UniProtKB-SubCell"/>
</dbReference>
<dbReference type="InterPro" id="IPR002848">
    <property type="entry name" value="Translin_fam"/>
</dbReference>
<dbReference type="InterPro" id="IPR016068">
    <property type="entry name" value="Translin_N"/>
</dbReference>
<dbReference type="Proteomes" id="UP000483672">
    <property type="component" value="Unassembled WGS sequence"/>
</dbReference>
<dbReference type="GO" id="GO:0016070">
    <property type="term" value="P:RNA metabolic process"/>
    <property type="evidence" value="ECO:0007669"/>
    <property type="project" value="InterPro"/>
</dbReference>
<keyword evidence="4" id="KW-0963">Cytoplasm</keyword>
<dbReference type="PANTHER" id="PTHR43805">
    <property type="entry name" value="GLYCEROPHOSPHORYL DIESTER PHOSPHODIESTERASE"/>
    <property type="match status" value="1"/>
</dbReference>
<dbReference type="SUPFAM" id="SSF51695">
    <property type="entry name" value="PLC-like phosphodiesterases"/>
    <property type="match status" value="1"/>
</dbReference>
<dbReference type="SUPFAM" id="SSF74784">
    <property type="entry name" value="Translin"/>
    <property type="match status" value="1"/>
</dbReference>
<dbReference type="PROSITE" id="PS51704">
    <property type="entry name" value="GP_PDE"/>
    <property type="match status" value="1"/>
</dbReference>
<dbReference type="Gene3D" id="3.20.20.190">
    <property type="entry name" value="Phosphatidylinositol (PI) phosphodiesterase"/>
    <property type="match status" value="1"/>
</dbReference>
<comment type="subcellular location">
    <subcellularLocation>
        <location evidence="2">Cytoplasm</location>
    </subcellularLocation>
    <subcellularLocation>
        <location evidence="1">Nucleus</location>
    </subcellularLocation>
</comment>
<dbReference type="Gene3D" id="1.20.58.190">
    <property type="entry name" value="Translin, domain 1"/>
    <property type="match status" value="1"/>
</dbReference>
<protein>
    <recommendedName>
        <fullName evidence="8">GP-PDE domain-containing protein</fullName>
    </recommendedName>
</protein>
<reference evidence="11 12" key="1">
    <citation type="submission" date="2019-06" db="EMBL/GenBank/DDBJ databases">
        <authorList>
            <person name="Palmer J.M."/>
        </authorList>
    </citation>
    <scope>NUCLEOTIDE SEQUENCE [LARGE SCALE GENOMIC DNA]</scope>
    <source>
        <strain evidence="9 11">TWF106</strain>
        <strain evidence="10 12">TWF191</strain>
    </source>
</reference>
<feature type="domain" description="GP-PDE" evidence="8">
    <location>
        <begin position="33"/>
        <end position="273"/>
    </location>
</feature>
<dbReference type="Gene3D" id="1.20.58.200">
    <property type="entry name" value="Translin, domain 2"/>
    <property type="match status" value="1"/>
</dbReference>
<dbReference type="GO" id="GO:0003723">
    <property type="term" value="F:RNA binding"/>
    <property type="evidence" value="ECO:0007669"/>
    <property type="project" value="UniProtKB-KW"/>
</dbReference>
<evidence type="ECO:0000256" key="6">
    <source>
        <dbReference type="ARBA" id="ARBA00023125"/>
    </source>
</evidence>
<dbReference type="GO" id="GO:0008081">
    <property type="term" value="F:phosphoric diester hydrolase activity"/>
    <property type="evidence" value="ECO:0007669"/>
    <property type="project" value="InterPro"/>
</dbReference>
<dbReference type="PANTHER" id="PTHR43805:SF1">
    <property type="entry name" value="GP-PDE DOMAIN-CONTAINING PROTEIN"/>
    <property type="match status" value="1"/>
</dbReference>
<name>A0A7C8UHJ7_ORBOL</name>
<evidence type="ECO:0000259" key="8">
    <source>
        <dbReference type="PROSITE" id="PS51704"/>
    </source>
</evidence>
<evidence type="ECO:0000256" key="4">
    <source>
        <dbReference type="ARBA" id="ARBA00022490"/>
    </source>
</evidence>